<feature type="domain" description="HMG box" evidence="3">
    <location>
        <begin position="257"/>
        <end position="323"/>
    </location>
</feature>
<proteinExistence type="predicted"/>
<feature type="DNA-binding region" description="HMG box" evidence="1">
    <location>
        <begin position="257"/>
        <end position="323"/>
    </location>
</feature>
<protein>
    <recommendedName>
        <fullName evidence="3">HMG box domain-containing protein</fullName>
    </recommendedName>
</protein>
<gene>
    <name evidence="4" type="ORF">K491DRAFT_717649</name>
</gene>
<dbReference type="GO" id="GO:0005634">
    <property type="term" value="C:nucleus"/>
    <property type="evidence" value="ECO:0007669"/>
    <property type="project" value="UniProtKB-UniRule"/>
</dbReference>
<dbReference type="InterPro" id="IPR036910">
    <property type="entry name" value="HMG_box_dom_sf"/>
</dbReference>
<evidence type="ECO:0000313" key="4">
    <source>
        <dbReference type="EMBL" id="KAF2653909.1"/>
    </source>
</evidence>
<dbReference type="SUPFAM" id="SSF47095">
    <property type="entry name" value="HMG-box"/>
    <property type="match status" value="2"/>
</dbReference>
<reference evidence="4" key="1">
    <citation type="journal article" date="2020" name="Stud. Mycol.">
        <title>101 Dothideomycetes genomes: a test case for predicting lifestyles and emergence of pathogens.</title>
        <authorList>
            <person name="Haridas S."/>
            <person name="Albert R."/>
            <person name="Binder M."/>
            <person name="Bloem J."/>
            <person name="Labutti K."/>
            <person name="Salamov A."/>
            <person name="Andreopoulos B."/>
            <person name="Baker S."/>
            <person name="Barry K."/>
            <person name="Bills G."/>
            <person name="Bluhm B."/>
            <person name="Cannon C."/>
            <person name="Castanera R."/>
            <person name="Culley D."/>
            <person name="Daum C."/>
            <person name="Ezra D."/>
            <person name="Gonzalez J."/>
            <person name="Henrissat B."/>
            <person name="Kuo A."/>
            <person name="Liang C."/>
            <person name="Lipzen A."/>
            <person name="Lutzoni F."/>
            <person name="Magnuson J."/>
            <person name="Mondo S."/>
            <person name="Nolan M."/>
            <person name="Ohm R."/>
            <person name="Pangilinan J."/>
            <person name="Park H.-J."/>
            <person name="Ramirez L."/>
            <person name="Alfaro M."/>
            <person name="Sun H."/>
            <person name="Tritt A."/>
            <person name="Yoshinaga Y."/>
            <person name="Zwiers L.-H."/>
            <person name="Turgeon B."/>
            <person name="Goodwin S."/>
            <person name="Spatafora J."/>
            <person name="Crous P."/>
            <person name="Grigoriev I."/>
        </authorList>
    </citation>
    <scope>NUCLEOTIDE SEQUENCE</scope>
    <source>
        <strain evidence="4">CBS 122681</strain>
    </source>
</reference>
<dbReference type="SMART" id="SM00398">
    <property type="entry name" value="HMG"/>
    <property type="match status" value="1"/>
</dbReference>
<name>A0A6A6T1E4_9PLEO</name>
<keyword evidence="1" id="KW-0539">Nucleus</keyword>
<keyword evidence="1" id="KW-0238">DNA-binding</keyword>
<dbReference type="AlphaFoldDB" id="A0A6A6T1E4"/>
<dbReference type="GO" id="GO:0003677">
    <property type="term" value="F:DNA binding"/>
    <property type="evidence" value="ECO:0007669"/>
    <property type="project" value="UniProtKB-UniRule"/>
</dbReference>
<accession>A0A6A6T1E4</accession>
<evidence type="ECO:0000259" key="3">
    <source>
        <dbReference type="PROSITE" id="PS50118"/>
    </source>
</evidence>
<evidence type="ECO:0000256" key="1">
    <source>
        <dbReference type="PROSITE-ProRule" id="PRU00267"/>
    </source>
</evidence>
<evidence type="ECO:0000256" key="2">
    <source>
        <dbReference type="SAM" id="MobiDB-lite"/>
    </source>
</evidence>
<feature type="compositionally biased region" description="Basic residues" evidence="2">
    <location>
        <begin position="91"/>
        <end position="125"/>
    </location>
</feature>
<evidence type="ECO:0000313" key="5">
    <source>
        <dbReference type="Proteomes" id="UP000799324"/>
    </source>
</evidence>
<dbReference type="PROSITE" id="PS50118">
    <property type="entry name" value="HMG_BOX_2"/>
    <property type="match status" value="1"/>
</dbReference>
<dbReference type="Proteomes" id="UP000799324">
    <property type="component" value="Unassembled WGS sequence"/>
</dbReference>
<dbReference type="InterPro" id="IPR009071">
    <property type="entry name" value="HMG_box_dom"/>
</dbReference>
<dbReference type="Gene3D" id="1.10.30.10">
    <property type="entry name" value="High mobility group box domain"/>
    <property type="match status" value="2"/>
</dbReference>
<sequence length="330" mass="36914">MLARGVLSRVAADVPKTSTHDLPQLAHLLRRTISARNARSLPALSALSRACNAVLADARRSYATAARATKPTRKVVKDVKKVAAKNEAAPKKKAVAKKPKKKVVAKKAKPKKKAAAKPKTGRPRKVLTEEEKEKQTIKELKQKALIKSPERPHYRALDILLKESMAGVKSRADGQETLKESVAKYKAFTPAEREHYNHLANEATAAQAKTYRDWVHSHTPDQIRVANNARHQLKIKLAGKRAKRPAYTRPIEDDRYVKQPANAYARFLKERWASGDFKSMTVGTASKLLTDEWKALSAGEKKKYQDAFEVEHKTYVAEFKRTYGYDSGAA</sequence>
<feature type="region of interest" description="Disordered" evidence="2">
    <location>
        <begin position="85"/>
        <end position="133"/>
    </location>
</feature>
<organism evidence="4 5">
    <name type="scientific">Lophiostoma macrostomum CBS 122681</name>
    <dbReference type="NCBI Taxonomy" id="1314788"/>
    <lineage>
        <taxon>Eukaryota</taxon>
        <taxon>Fungi</taxon>
        <taxon>Dikarya</taxon>
        <taxon>Ascomycota</taxon>
        <taxon>Pezizomycotina</taxon>
        <taxon>Dothideomycetes</taxon>
        <taxon>Pleosporomycetidae</taxon>
        <taxon>Pleosporales</taxon>
        <taxon>Lophiostomataceae</taxon>
        <taxon>Lophiostoma</taxon>
    </lineage>
</organism>
<dbReference type="EMBL" id="MU004373">
    <property type="protein sequence ID" value="KAF2653909.1"/>
    <property type="molecule type" value="Genomic_DNA"/>
</dbReference>
<dbReference type="OrthoDB" id="1919336at2759"/>
<dbReference type="Pfam" id="PF00505">
    <property type="entry name" value="HMG_box"/>
    <property type="match status" value="1"/>
</dbReference>
<keyword evidence="5" id="KW-1185">Reference proteome</keyword>